<evidence type="ECO:0000313" key="2">
    <source>
        <dbReference type="Proteomes" id="UP000276133"/>
    </source>
</evidence>
<keyword evidence="2" id="KW-1185">Reference proteome</keyword>
<name>A0A3M7QPB0_BRAPC</name>
<protein>
    <submittedName>
        <fullName evidence="1">Uncharacterized protein</fullName>
    </submittedName>
</protein>
<gene>
    <name evidence="1" type="ORF">BpHYR1_036369</name>
</gene>
<reference evidence="1 2" key="1">
    <citation type="journal article" date="2018" name="Sci. Rep.">
        <title>Genomic signatures of local adaptation to the degree of environmental predictability in rotifers.</title>
        <authorList>
            <person name="Franch-Gras L."/>
            <person name="Hahn C."/>
            <person name="Garcia-Roger E.M."/>
            <person name="Carmona M.J."/>
            <person name="Serra M."/>
            <person name="Gomez A."/>
        </authorList>
    </citation>
    <scope>NUCLEOTIDE SEQUENCE [LARGE SCALE GENOMIC DNA]</scope>
    <source>
        <strain evidence="1">HYR1</strain>
    </source>
</reference>
<accession>A0A3M7QPB0</accession>
<dbReference type="AlphaFoldDB" id="A0A3M7QPB0"/>
<proteinExistence type="predicted"/>
<dbReference type="EMBL" id="REGN01005460">
    <property type="protein sequence ID" value="RNA13267.1"/>
    <property type="molecule type" value="Genomic_DNA"/>
</dbReference>
<comment type="caution">
    <text evidence="1">The sequence shown here is derived from an EMBL/GenBank/DDBJ whole genome shotgun (WGS) entry which is preliminary data.</text>
</comment>
<organism evidence="1 2">
    <name type="scientific">Brachionus plicatilis</name>
    <name type="common">Marine rotifer</name>
    <name type="synonym">Brachionus muelleri</name>
    <dbReference type="NCBI Taxonomy" id="10195"/>
    <lineage>
        <taxon>Eukaryota</taxon>
        <taxon>Metazoa</taxon>
        <taxon>Spiralia</taxon>
        <taxon>Gnathifera</taxon>
        <taxon>Rotifera</taxon>
        <taxon>Eurotatoria</taxon>
        <taxon>Monogononta</taxon>
        <taxon>Pseudotrocha</taxon>
        <taxon>Ploima</taxon>
        <taxon>Brachionidae</taxon>
        <taxon>Brachionus</taxon>
    </lineage>
</organism>
<evidence type="ECO:0000313" key="1">
    <source>
        <dbReference type="EMBL" id="RNA13267.1"/>
    </source>
</evidence>
<sequence>MVQFKVPDKCNHYIFELDEIETGHESLKKFCKEMINYAEKICKTLEESKNKHCFINKQDKNKYANNPGTLTYYILDKHISS</sequence>
<dbReference type="Proteomes" id="UP000276133">
    <property type="component" value="Unassembled WGS sequence"/>
</dbReference>